<reference evidence="2 3" key="1">
    <citation type="submission" date="2017-08" db="EMBL/GenBank/DDBJ databases">
        <title>Infants hospitalized years apart are colonized by the same room-sourced microbial strains.</title>
        <authorList>
            <person name="Brooks B."/>
            <person name="Olm M.R."/>
            <person name="Firek B.A."/>
            <person name="Baker R."/>
            <person name="Thomas B.C."/>
            <person name="Morowitz M.J."/>
            <person name="Banfield J.F."/>
        </authorList>
    </citation>
    <scope>NUCLEOTIDE SEQUENCE [LARGE SCALE GENOMIC DNA]</scope>
    <source>
        <strain evidence="2">S2_005_002_R2_29</strain>
    </source>
</reference>
<accession>A0A2W5N3Z0</accession>
<dbReference type="GO" id="GO:0003824">
    <property type="term" value="F:catalytic activity"/>
    <property type="evidence" value="ECO:0007669"/>
    <property type="project" value="InterPro"/>
</dbReference>
<protein>
    <recommendedName>
        <fullName evidence="1">MOSC domain-containing protein</fullName>
    </recommendedName>
</protein>
<dbReference type="EMBL" id="QFQB01000017">
    <property type="protein sequence ID" value="PZQ47089.1"/>
    <property type="molecule type" value="Genomic_DNA"/>
</dbReference>
<sequence length="305" mass="33881">MKERYMSIYVSDLNIYPLKSGAGTRVESANVTRTGFEGDRLAMLVHAEGANAGKFITQRDRGCEKLSRLFSYVTRSIDNYANCIFDTPEGNIWNARLSLHDDQIIDTKVFASDCKGYNVGDPEGFLSAYMGFPVNLVLYASHTPRVVDAAYGRKGDIVSYADGMPFLITSEPSLHSLQEQLPQDVVIGMDRFRPNIVIDGNLPWEEDVMHHIRIGQVELEIVKPCARCVMTTIDQETGTRGESNEPISTLTKTRRGKGDGLQGVFFGQNAVPRMLGEICVGDEVRVLSTRPLHKALAETPLRYGL</sequence>
<dbReference type="InterPro" id="IPR005302">
    <property type="entry name" value="MoCF_Sase_C"/>
</dbReference>
<dbReference type="PANTHER" id="PTHR14237:SF19">
    <property type="entry name" value="MITOCHONDRIAL AMIDOXIME REDUCING COMPONENT 1"/>
    <property type="match status" value="1"/>
</dbReference>
<gene>
    <name evidence="2" type="ORF">DI551_03980</name>
</gene>
<dbReference type="AlphaFoldDB" id="A0A2W5N3Z0"/>
<feature type="domain" description="MOSC" evidence="1">
    <location>
        <begin position="136"/>
        <end position="287"/>
    </location>
</feature>
<dbReference type="InterPro" id="IPR005303">
    <property type="entry name" value="MOCOS_middle"/>
</dbReference>
<dbReference type="GO" id="GO:0030151">
    <property type="term" value="F:molybdenum ion binding"/>
    <property type="evidence" value="ECO:0007669"/>
    <property type="project" value="InterPro"/>
</dbReference>
<dbReference type="Proteomes" id="UP000249417">
    <property type="component" value="Unassembled WGS sequence"/>
</dbReference>
<dbReference type="PANTHER" id="PTHR14237">
    <property type="entry name" value="MOLYBDOPTERIN COFACTOR SULFURASE MOSC"/>
    <property type="match status" value="1"/>
</dbReference>
<comment type="caution">
    <text evidence="2">The sequence shown here is derived from an EMBL/GenBank/DDBJ whole genome shotgun (WGS) entry which is preliminary data.</text>
</comment>
<dbReference type="GO" id="GO:0030170">
    <property type="term" value="F:pyridoxal phosphate binding"/>
    <property type="evidence" value="ECO:0007669"/>
    <property type="project" value="InterPro"/>
</dbReference>
<evidence type="ECO:0000259" key="1">
    <source>
        <dbReference type="PROSITE" id="PS51340"/>
    </source>
</evidence>
<dbReference type="Pfam" id="PF03476">
    <property type="entry name" value="MOSC_N"/>
    <property type="match status" value="1"/>
</dbReference>
<dbReference type="PROSITE" id="PS51340">
    <property type="entry name" value="MOSC"/>
    <property type="match status" value="1"/>
</dbReference>
<dbReference type="Pfam" id="PF03473">
    <property type="entry name" value="MOSC"/>
    <property type="match status" value="1"/>
</dbReference>
<evidence type="ECO:0000313" key="2">
    <source>
        <dbReference type="EMBL" id="PZQ47089.1"/>
    </source>
</evidence>
<dbReference type="InterPro" id="IPR011037">
    <property type="entry name" value="Pyrv_Knase-like_insert_dom_sf"/>
</dbReference>
<dbReference type="SUPFAM" id="SSF50800">
    <property type="entry name" value="PK beta-barrel domain-like"/>
    <property type="match status" value="1"/>
</dbReference>
<proteinExistence type="predicted"/>
<dbReference type="SUPFAM" id="SSF141673">
    <property type="entry name" value="MOSC N-terminal domain-like"/>
    <property type="match status" value="1"/>
</dbReference>
<evidence type="ECO:0000313" key="3">
    <source>
        <dbReference type="Proteomes" id="UP000249417"/>
    </source>
</evidence>
<organism evidence="2 3">
    <name type="scientific">Micavibrio aeruginosavorus</name>
    <dbReference type="NCBI Taxonomy" id="349221"/>
    <lineage>
        <taxon>Bacteria</taxon>
        <taxon>Pseudomonadati</taxon>
        <taxon>Bdellovibrionota</taxon>
        <taxon>Bdellovibrionia</taxon>
        <taxon>Bdellovibrionales</taxon>
        <taxon>Pseudobdellovibrionaceae</taxon>
        <taxon>Micavibrio</taxon>
    </lineage>
</organism>
<name>A0A2W5N3Z0_9BACT</name>